<feature type="compositionally biased region" description="Acidic residues" evidence="1">
    <location>
        <begin position="89"/>
        <end position="99"/>
    </location>
</feature>
<gene>
    <name evidence="2" type="ORF">LCGC14_0273380</name>
</gene>
<feature type="compositionally biased region" description="Acidic residues" evidence="1">
    <location>
        <begin position="178"/>
        <end position="193"/>
    </location>
</feature>
<feature type="region of interest" description="Disordered" evidence="1">
    <location>
        <begin position="66"/>
        <end position="116"/>
    </location>
</feature>
<proteinExistence type="predicted"/>
<evidence type="ECO:0000256" key="1">
    <source>
        <dbReference type="SAM" id="MobiDB-lite"/>
    </source>
</evidence>
<accession>A0A0F9WIY5</accession>
<evidence type="ECO:0000313" key="2">
    <source>
        <dbReference type="EMBL" id="KKN85926.1"/>
    </source>
</evidence>
<organism evidence="2">
    <name type="scientific">marine sediment metagenome</name>
    <dbReference type="NCBI Taxonomy" id="412755"/>
    <lineage>
        <taxon>unclassified sequences</taxon>
        <taxon>metagenomes</taxon>
        <taxon>ecological metagenomes</taxon>
    </lineage>
</organism>
<feature type="region of interest" description="Disordered" evidence="1">
    <location>
        <begin position="138"/>
        <end position="198"/>
    </location>
</feature>
<comment type="caution">
    <text evidence="2">The sequence shown here is derived from an EMBL/GenBank/DDBJ whole genome shotgun (WGS) entry which is preliminary data.</text>
</comment>
<dbReference type="EMBL" id="LAZR01000153">
    <property type="protein sequence ID" value="KKN85926.1"/>
    <property type="molecule type" value="Genomic_DNA"/>
</dbReference>
<protein>
    <submittedName>
        <fullName evidence="2">Uncharacterized protein</fullName>
    </submittedName>
</protein>
<feature type="compositionally biased region" description="Acidic residues" evidence="1">
    <location>
        <begin position="159"/>
        <end position="168"/>
    </location>
</feature>
<reference evidence="2" key="1">
    <citation type="journal article" date="2015" name="Nature">
        <title>Complex archaea that bridge the gap between prokaryotes and eukaryotes.</title>
        <authorList>
            <person name="Spang A."/>
            <person name="Saw J.H."/>
            <person name="Jorgensen S.L."/>
            <person name="Zaremba-Niedzwiedzka K."/>
            <person name="Martijn J."/>
            <person name="Lind A.E."/>
            <person name="van Eijk R."/>
            <person name="Schleper C."/>
            <person name="Guy L."/>
            <person name="Ettema T.J."/>
        </authorList>
    </citation>
    <scope>NUCLEOTIDE SEQUENCE</scope>
</reference>
<sequence>MNKRRYYFKLAYPFSLPGRVQIRGDENGVWWTEDPKLAEKIAICHGTTAISSERIAALEALRGKGTRVGDDSDTGRLPSPAPVVSTLDPSEDEDEDAVDCEGCGDGTPATGQDDNGVPLCDGCLEESLVLCEAKDCDESVTRHDNGDPMSVCAKHAEGDEGSESDGEEAGSTISPDAPDPEPDGPEMVNDADIDAMTQADLRELLKEWGVEVPPEDVTIADLRAAAHGALPEPATDAGA</sequence>
<name>A0A0F9WIY5_9ZZZZ</name>
<dbReference type="AlphaFoldDB" id="A0A0F9WIY5"/>